<evidence type="ECO:0000256" key="4">
    <source>
        <dbReference type="ARBA" id="ARBA00022679"/>
    </source>
</evidence>
<feature type="transmembrane region" description="Helical" evidence="8">
    <location>
        <begin position="29"/>
        <end position="48"/>
    </location>
</feature>
<evidence type="ECO:0000256" key="1">
    <source>
        <dbReference type="ARBA" id="ARBA00004651"/>
    </source>
</evidence>
<evidence type="ECO:0000256" key="8">
    <source>
        <dbReference type="SAM" id="Phobius"/>
    </source>
</evidence>
<dbReference type="Pfam" id="PF13231">
    <property type="entry name" value="PMT_2"/>
    <property type="match status" value="1"/>
</dbReference>
<dbReference type="AlphaFoldDB" id="A0A8I1KFV2"/>
<dbReference type="RefSeq" id="WP_052037024.1">
    <property type="nucleotide sequence ID" value="NZ_JAEMUK010000002.1"/>
</dbReference>
<dbReference type="Proteomes" id="UP000623250">
    <property type="component" value="Unassembled WGS sequence"/>
</dbReference>
<evidence type="ECO:0000313" key="11">
    <source>
        <dbReference type="Proteomes" id="UP000623250"/>
    </source>
</evidence>
<comment type="subcellular location">
    <subcellularLocation>
        <location evidence="1">Cell membrane</location>
        <topology evidence="1">Multi-pass membrane protein</topology>
    </subcellularLocation>
</comment>
<feature type="transmembrane region" description="Helical" evidence="8">
    <location>
        <begin position="331"/>
        <end position="348"/>
    </location>
</feature>
<reference evidence="10 11" key="1">
    <citation type="submission" date="2020-12" db="EMBL/GenBank/DDBJ databases">
        <title>Revised draft genomes of Rhodomicrobium vannielii ATCC 17100 and Rhodomicrobium udaipurense JA643.</title>
        <authorList>
            <person name="Conners E.M."/>
            <person name="Davenport E.J."/>
            <person name="Bose A."/>
        </authorList>
    </citation>
    <scope>NUCLEOTIDE SEQUENCE [LARGE SCALE GENOMIC DNA]</scope>
    <source>
        <strain evidence="10 11">JA643</strain>
    </source>
</reference>
<keyword evidence="5 8" id="KW-0812">Transmembrane</keyword>
<feature type="transmembrane region" description="Helical" evidence="8">
    <location>
        <begin position="271"/>
        <end position="289"/>
    </location>
</feature>
<keyword evidence="11" id="KW-1185">Reference proteome</keyword>
<proteinExistence type="predicted"/>
<organism evidence="10 11">
    <name type="scientific">Rhodomicrobium udaipurense</name>
    <dbReference type="NCBI Taxonomy" id="1202716"/>
    <lineage>
        <taxon>Bacteria</taxon>
        <taxon>Pseudomonadati</taxon>
        <taxon>Pseudomonadota</taxon>
        <taxon>Alphaproteobacteria</taxon>
        <taxon>Hyphomicrobiales</taxon>
        <taxon>Hyphomicrobiaceae</taxon>
        <taxon>Rhodomicrobium</taxon>
    </lineage>
</organism>
<keyword evidence="3" id="KW-0328">Glycosyltransferase</keyword>
<feature type="domain" description="Glycosyltransferase RgtA/B/C/D-like" evidence="9">
    <location>
        <begin position="74"/>
        <end position="235"/>
    </location>
</feature>
<name>A0A8I1KFV2_9HYPH</name>
<keyword evidence="2" id="KW-1003">Cell membrane</keyword>
<accession>A0A8I1KFV2</accession>
<feature type="transmembrane region" description="Helical" evidence="8">
    <location>
        <begin position="173"/>
        <end position="206"/>
    </location>
</feature>
<evidence type="ECO:0000256" key="2">
    <source>
        <dbReference type="ARBA" id="ARBA00022475"/>
    </source>
</evidence>
<dbReference type="InterPro" id="IPR050297">
    <property type="entry name" value="LipidA_mod_glycosyltrf_83"/>
</dbReference>
<protein>
    <submittedName>
        <fullName evidence="10">Glycosyltransferase family 39 protein</fullName>
    </submittedName>
</protein>
<feature type="transmembrane region" description="Helical" evidence="8">
    <location>
        <begin position="125"/>
        <end position="146"/>
    </location>
</feature>
<evidence type="ECO:0000256" key="6">
    <source>
        <dbReference type="ARBA" id="ARBA00022989"/>
    </source>
</evidence>
<feature type="transmembrane region" description="Helical" evidence="8">
    <location>
        <begin position="218"/>
        <end position="237"/>
    </location>
</feature>
<evidence type="ECO:0000256" key="5">
    <source>
        <dbReference type="ARBA" id="ARBA00022692"/>
    </source>
</evidence>
<dbReference type="PANTHER" id="PTHR33908">
    <property type="entry name" value="MANNOSYLTRANSFERASE YKCB-RELATED"/>
    <property type="match status" value="1"/>
</dbReference>
<dbReference type="GO" id="GO:0009103">
    <property type="term" value="P:lipopolysaccharide biosynthetic process"/>
    <property type="evidence" value="ECO:0007669"/>
    <property type="project" value="UniProtKB-ARBA"/>
</dbReference>
<dbReference type="GO" id="GO:0016763">
    <property type="term" value="F:pentosyltransferase activity"/>
    <property type="evidence" value="ECO:0007669"/>
    <property type="project" value="TreeGrafter"/>
</dbReference>
<keyword evidence="6 8" id="KW-1133">Transmembrane helix</keyword>
<dbReference type="PANTHER" id="PTHR33908:SF11">
    <property type="entry name" value="MEMBRANE PROTEIN"/>
    <property type="match status" value="1"/>
</dbReference>
<dbReference type="EMBL" id="JAEMUK010000002">
    <property type="protein sequence ID" value="MBJ7542095.1"/>
    <property type="molecule type" value="Genomic_DNA"/>
</dbReference>
<dbReference type="GO" id="GO:0005886">
    <property type="term" value="C:plasma membrane"/>
    <property type="evidence" value="ECO:0007669"/>
    <property type="project" value="UniProtKB-SubCell"/>
</dbReference>
<feature type="transmembrane region" description="Helical" evidence="8">
    <location>
        <begin position="95"/>
        <end position="113"/>
    </location>
</feature>
<keyword evidence="4 10" id="KW-0808">Transferase</keyword>
<feature type="transmembrane region" description="Helical" evidence="8">
    <location>
        <begin position="301"/>
        <end position="319"/>
    </location>
</feature>
<evidence type="ECO:0000313" key="10">
    <source>
        <dbReference type="EMBL" id="MBJ7542095.1"/>
    </source>
</evidence>
<gene>
    <name evidence="10" type="ORF">JDN41_00805</name>
</gene>
<feature type="transmembrane region" description="Helical" evidence="8">
    <location>
        <begin position="355"/>
        <end position="376"/>
    </location>
</feature>
<evidence type="ECO:0000256" key="7">
    <source>
        <dbReference type="ARBA" id="ARBA00023136"/>
    </source>
</evidence>
<sequence length="528" mass="56298">MVSVGEAAFREKANPSSQPLGGNVAGGNLALTLGLIAVAGLLIARFVLAATTELAEDEAYYWMWSRHLAAGYYDHPAMIAWWIRAGTEIFGDTAFGVRFVGLLSTVAGSYLLWRASLALFADRAAAILALVWMNATILSAAAGIVATPDTPLAFFATCVLFALAKLVETGRGAWWLAIGAALGLAFMSKYTAALMLPGLFLWMVGTREGRRWFLRPEPYLGGVVALVAIAPVVWWNYAHDWASFAKQAAHGVKDKPANAIASIGELLGGQAGLATPLIFLFCLWGSFYALARGLRRGDARWLLLGGIATPMWAFFIIHAASQKIQPNWPGLVYPFAILAAVHGGLAVLGHRRAPVLRVAFIAAPFVGVAFTLVALLQLGTGAIPVEGKKDPTARMKGWATLGADIDRLRREHGAGLVLTDRYAITGELAFYGMGADGVAQVNDRIRYANFPPPDEARLKDAPALLVLKAGAQAKASLPFDSAVQIGTVTRPGGLRPRDAYAVFLLSGYRGGLFACNPATKRGETCSQM</sequence>
<dbReference type="InterPro" id="IPR038731">
    <property type="entry name" value="RgtA/B/C-like"/>
</dbReference>
<keyword evidence="7 8" id="KW-0472">Membrane</keyword>
<comment type="caution">
    <text evidence="10">The sequence shown here is derived from an EMBL/GenBank/DDBJ whole genome shotgun (WGS) entry which is preliminary data.</text>
</comment>
<evidence type="ECO:0000256" key="3">
    <source>
        <dbReference type="ARBA" id="ARBA00022676"/>
    </source>
</evidence>
<evidence type="ECO:0000259" key="9">
    <source>
        <dbReference type="Pfam" id="PF13231"/>
    </source>
</evidence>